<organism evidence="14 15">
    <name type="scientific">Hadarchaeum yellowstonense</name>
    <dbReference type="NCBI Taxonomy" id="1776334"/>
    <lineage>
        <taxon>Archaea</taxon>
        <taxon>Methanobacteriati</taxon>
        <taxon>Candidatus Hadarchaeota</taxon>
        <taxon>Candidatus Hadarchaeia</taxon>
        <taxon>Candidatus Hadarchaeales</taxon>
        <taxon>Candidatus Hadarchaeaceae</taxon>
        <taxon>Candidatus Hadarchaeum</taxon>
    </lineage>
</organism>
<dbReference type="SUPFAM" id="SSF55003">
    <property type="entry name" value="PAP/Archaeal CCA-adding enzyme, C-terminal domain"/>
    <property type="match status" value="1"/>
</dbReference>
<dbReference type="Pfam" id="PF09249">
    <property type="entry name" value="tRNA_NucTransf2"/>
    <property type="match status" value="1"/>
</dbReference>
<reference evidence="14 15" key="1">
    <citation type="journal article" date="2016" name="Nat. Microbiol.">
        <title>Genomic inference of the metabolism of cosmopolitan subsurface Archaea, Hadesarchaea.</title>
        <authorList>
            <person name="Baker B.J."/>
            <person name="Saw J.H."/>
            <person name="Lind A.E."/>
            <person name="Lazar C.S."/>
            <person name="Hinrichs K.-U."/>
            <person name="Teske A.P."/>
            <person name="Ettema T.J."/>
        </authorList>
    </citation>
    <scope>NUCLEOTIDE SEQUENCE [LARGE SCALE GENOMIC DNA]</scope>
</reference>
<comment type="miscellaneous">
    <text evidence="10">A single active site specifically recognizes both ATP and CTP and is responsible for their addition.</text>
</comment>
<gene>
    <name evidence="10" type="primary">cca</name>
    <name evidence="14" type="ORF">APZ16_05190</name>
</gene>
<dbReference type="Pfam" id="PF01909">
    <property type="entry name" value="NTP_transf_2"/>
    <property type="match status" value="1"/>
</dbReference>
<evidence type="ECO:0000313" key="14">
    <source>
        <dbReference type="EMBL" id="KUO40579.1"/>
    </source>
</evidence>
<dbReference type="InterPro" id="IPR043519">
    <property type="entry name" value="NT_sf"/>
</dbReference>
<dbReference type="PANTHER" id="PTHR39643:SF1">
    <property type="entry name" value="CCA-ADDING ENZYME"/>
    <property type="match status" value="1"/>
</dbReference>
<dbReference type="PIRSF" id="PIRSF005335">
    <property type="entry name" value="CCA_arch"/>
    <property type="match status" value="1"/>
</dbReference>
<keyword evidence="7 10" id="KW-0067">ATP-binding</keyword>
<feature type="binding site" evidence="10">
    <location>
        <position position="158"/>
    </location>
    <ligand>
        <name>ATP</name>
        <dbReference type="ChEBI" id="CHEBI:30616"/>
    </ligand>
</feature>
<dbReference type="SUPFAM" id="SSF81301">
    <property type="entry name" value="Nucleotidyltransferase"/>
    <property type="match status" value="1"/>
</dbReference>
<feature type="binding site" evidence="10">
    <location>
        <position position="167"/>
    </location>
    <ligand>
        <name>ATP</name>
        <dbReference type="ChEBI" id="CHEBI:30616"/>
    </ligand>
</feature>
<proteinExistence type="inferred from homology"/>
<dbReference type="InterPro" id="IPR048833">
    <property type="entry name" value="CAA_C"/>
</dbReference>
<feature type="binding site" evidence="10">
    <location>
        <position position="51"/>
    </location>
    <ligand>
        <name>ATP</name>
        <dbReference type="ChEBI" id="CHEBI:30616"/>
    </ligand>
</feature>
<evidence type="ECO:0000256" key="1">
    <source>
        <dbReference type="ARBA" id="ARBA00022679"/>
    </source>
</evidence>
<keyword evidence="6 10" id="KW-0692">RNA repair</keyword>
<keyword evidence="4 10" id="KW-0479">Metal-binding</keyword>
<evidence type="ECO:0000256" key="7">
    <source>
        <dbReference type="ARBA" id="ARBA00022840"/>
    </source>
</evidence>
<feature type="binding site" evidence="10">
    <location>
        <position position="65"/>
    </location>
    <ligand>
        <name>Mg(2+)</name>
        <dbReference type="ChEBI" id="CHEBI:18420"/>
    </ligand>
</feature>
<dbReference type="GO" id="GO:0005524">
    <property type="term" value="F:ATP binding"/>
    <property type="evidence" value="ECO:0007669"/>
    <property type="project" value="UniProtKB-UniRule"/>
</dbReference>
<dbReference type="PANTHER" id="PTHR39643">
    <property type="entry name" value="CCA-ADDING ENZYME"/>
    <property type="match status" value="1"/>
</dbReference>
<evidence type="ECO:0000256" key="6">
    <source>
        <dbReference type="ARBA" id="ARBA00022800"/>
    </source>
</evidence>
<dbReference type="HAMAP" id="MF_01264">
    <property type="entry name" value="CCA_arch"/>
    <property type="match status" value="1"/>
</dbReference>
<evidence type="ECO:0000256" key="3">
    <source>
        <dbReference type="ARBA" id="ARBA00022695"/>
    </source>
</evidence>
<feature type="domain" description="Polymerase nucleotidyl transferase" evidence="11">
    <location>
        <begin position="35"/>
        <end position="136"/>
    </location>
</feature>
<keyword evidence="8 10" id="KW-0460">Magnesium</keyword>
<dbReference type="GO" id="GO:0000049">
    <property type="term" value="F:tRNA binding"/>
    <property type="evidence" value="ECO:0007669"/>
    <property type="project" value="UniProtKB-UniRule"/>
</dbReference>
<dbReference type="STRING" id="1776334.APZ16_05190"/>
<feature type="domain" description="CCA-adding enzyme C-terminal" evidence="13">
    <location>
        <begin position="288"/>
        <end position="433"/>
    </location>
</feature>
<dbReference type="InterPro" id="IPR015329">
    <property type="entry name" value="tRNA_NucTransf2"/>
</dbReference>
<comment type="function">
    <text evidence="10">Catalyzes the addition and repair of the essential 3'-terminal CCA sequence in tRNAs without using a nucleic acid template. Adds these three nucleotides in the order of C, C, and A to the tRNA nucleotide-73, using CTP and ATP as substrates and producing inorganic pyrophosphate. tRNA 3'-terminal CCA addition is required both for tRNA processing and repair. Also involved in tRNA surveillance by mediating tandem CCA addition to generate a CCACCA at the 3' terminus of unstable tRNAs. While stable tRNAs receive only 3'-terminal CCA, unstable tRNAs are marked with CCACCA and rapidly degraded.</text>
</comment>
<evidence type="ECO:0000259" key="12">
    <source>
        <dbReference type="Pfam" id="PF09249"/>
    </source>
</evidence>
<keyword evidence="2 10" id="KW-0819">tRNA processing</keyword>
<dbReference type="Gene3D" id="3.30.460.10">
    <property type="entry name" value="Beta Polymerase, domain 2"/>
    <property type="match status" value="1"/>
</dbReference>
<evidence type="ECO:0000256" key="8">
    <source>
        <dbReference type="ARBA" id="ARBA00022842"/>
    </source>
</evidence>
<keyword evidence="5 10" id="KW-0547">Nucleotide-binding</keyword>
<dbReference type="CDD" id="cd05400">
    <property type="entry name" value="NT_2-5OAS_ClassI-CCAase"/>
    <property type="match status" value="1"/>
</dbReference>
<evidence type="ECO:0000256" key="10">
    <source>
        <dbReference type="HAMAP-Rule" id="MF_01264"/>
    </source>
</evidence>
<dbReference type="InterPro" id="IPR006116">
    <property type="entry name" value="NT_2-5OAS_ClassI-CCAase"/>
</dbReference>
<dbReference type="EC" id="2.7.7.72" evidence="10"/>
<feature type="binding site" evidence="10">
    <location>
        <position position="138"/>
    </location>
    <ligand>
        <name>CTP</name>
        <dbReference type="ChEBI" id="CHEBI:37563"/>
    </ligand>
</feature>
<keyword evidence="1 10" id="KW-0808">Transferase</keyword>
<evidence type="ECO:0000256" key="2">
    <source>
        <dbReference type="ARBA" id="ARBA00022694"/>
    </source>
</evidence>
<dbReference type="InterPro" id="IPR011068">
    <property type="entry name" value="NuclTrfase_I-like_C"/>
</dbReference>
<feature type="binding site" evidence="10">
    <location>
        <position position="63"/>
    </location>
    <ligand>
        <name>Mg(2+)</name>
        <dbReference type="ChEBI" id="CHEBI:18420"/>
    </ligand>
</feature>
<feature type="binding site" evidence="10">
    <location>
        <position position="54"/>
    </location>
    <ligand>
        <name>ATP</name>
        <dbReference type="ChEBI" id="CHEBI:30616"/>
    </ligand>
</feature>
<dbReference type="GO" id="GO:0000287">
    <property type="term" value="F:magnesium ion binding"/>
    <property type="evidence" value="ECO:0007669"/>
    <property type="project" value="UniProtKB-UniRule"/>
</dbReference>
<dbReference type="AlphaFoldDB" id="A0A147JVQ9"/>
<evidence type="ECO:0000259" key="11">
    <source>
        <dbReference type="Pfam" id="PF01909"/>
    </source>
</evidence>
<feature type="binding site" evidence="10">
    <location>
        <position position="115"/>
    </location>
    <ligand>
        <name>Mg(2+)</name>
        <dbReference type="ChEBI" id="CHEBI:18420"/>
    </ligand>
</feature>
<dbReference type="SUPFAM" id="SSF81631">
    <property type="entry name" value="PAP/OAS1 substrate-binding domain"/>
    <property type="match status" value="1"/>
</dbReference>
<comment type="caution">
    <text evidence="14">The sequence shown here is derived from an EMBL/GenBank/DDBJ whole genome shotgun (WGS) entry which is preliminary data.</text>
</comment>
<dbReference type="Gene3D" id="1.10.1410.30">
    <property type="entry name" value="CCA tRNA nucleotidyltransferase, domain 2"/>
    <property type="match status" value="1"/>
</dbReference>
<comment type="cofactor">
    <cofactor evidence="10">
        <name>Mg(2+)</name>
        <dbReference type="ChEBI" id="CHEBI:18420"/>
    </cofactor>
</comment>
<dbReference type="Gene3D" id="3.30.70.1550">
    <property type="entry name" value="Archaeal tRNA CCA-adding enzyme catalytic domain"/>
    <property type="match status" value="1"/>
</dbReference>
<keyword evidence="9 10" id="KW-0694">RNA-binding</keyword>
<keyword evidence="3 10" id="KW-0548">Nucleotidyltransferase</keyword>
<accession>A0A147JVQ9</accession>
<dbReference type="GO" id="GO:0160016">
    <property type="term" value="F:CCACCA tRNA nucleotidyltransferase activity"/>
    <property type="evidence" value="ECO:0007669"/>
    <property type="project" value="RHEA"/>
</dbReference>
<evidence type="ECO:0000259" key="13">
    <source>
        <dbReference type="Pfam" id="PF21133"/>
    </source>
</evidence>
<dbReference type="InterPro" id="IPR042090">
    <property type="entry name" value="CCA_tRNA_nucleotrans_2"/>
</dbReference>
<feature type="binding site" evidence="10">
    <location>
        <position position="54"/>
    </location>
    <ligand>
        <name>CTP</name>
        <dbReference type="ChEBI" id="CHEBI:37563"/>
    </ligand>
</feature>
<feature type="binding site" evidence="10">
    <location>
        <position position="158"/>
    </location>
    <ligand>
        <name>CTP</name>
        <dbReference type="ChEBI" id="CHEBI:37563"/>
    </ligand>
</feature>
<dbReference type="Proteomes" id="UP000074294">
    <property type="component" value="Unassembled WGS sequence"/>
</dbReference>
<evidence type="ECO:0000313" key="15">
    <source>
        <dbReference type="Proteomes" id="UP000074294"/>
    </source>
</evidence>
<dbReference type="NCBIfam" id="TIGR03671">
    <property type="entry name" value="cca_archaeal"/>
    <property type="match status" value="1"/>
</dbReference>
<comment type="subunit">
    <text evidence="10">Homodimer.</text>
</comment>
<sequence>MADILAAVLRRVKPREADIRFVEEVASELLRRTDEAISRLGFNARAMLVGSVARGTWLRQEPDIDIFILFDEGLTREELEEKGLAVAREVAGAAGEEKFAEHPYVTMKFRGLDIDLVPCFDVADPKRIKSAVDRSPHHQRYVKEKLTPQLADEVLLLKQFATGIGVYGAELKKQGFSGYLCELLILHYGSFTKLVEAASRWLPGEMIDISSHYSDRSELKLMFENQPLVVVDPVDPNRNAAAAVSLQNFSIFVRACQDFQHRPGLKFFFPRQVRLLEPRELDRILKKRGTRIFCVVFRSPRVVPDVLFPQLRKTERAIVTRLAQEGFEVLRSDVWANSNSAILIELSVSSLPGVKTRVGPPPNVPAESFVREHLGSKSYLAGPMVDAAGRMVFELKREWTDALDLLKDILSQRASFGKHVAEAIARKYQIYEGAKLKALLRDSGFREFLSEYFTRRLPWYR</sequence>
<dbReference type="GO" id="GO:0001680">
    <property type="term" value="P:tRNA 3'-terminal CCA addition"/>
    <property type="evidence" value="ECO:0007669"/>
    <property type="project" value="UniProtKB-UniRule"/>
</dbReference>
<comment type="similarity">
    <text evidence="10">Belongs to the tRNA nucleotidyltransferase/poly(A) polymerase family. Archaeal CCA-adding enzyme subfamily.</text>
</comment>
<comment type="catalytic activity">
    <reaction evidence="10">
        <text>a tRNA with a 3' CCA end + 2 CTP + ATP = a tRNA with a 3' CCACCA end + 3 diphosphate</text>
        <dbReference type="Rhea" id="RHEA:76235"/>
        <dbReference type="Rhea" id="RHEA-COMP:10468"/>
        <dbReference type="Rhea" id="RHEA-COMP:18655"/>
        <dbReference type="ChEBI" id="CHEBI:30616"/>
        <dbReference type="ChEBI" id="CHEBI:33019"/>
        <dbReference type="ChEBI" id="CHEBI:37563"/>
        <dbReference type="ChEBI" id="CHEBI:83071"/>
        <dbReference type="ChEBI" id="CHEBI:195187"/>
    </reaction>
</comment>
<dbReference type="EMBL" id="LQMQ01000039">
    <property type="protein sequence ID" value="KUO40579.1"/>
    <property type="molecule type" value="Genomic_DNA"/>
</dbReference>
<feature type="binding site" evidence="10">
    <location>
        <position position="167"/>
    </location>
    <ligand>
        <name>CTP</name>
        <dbReference type="ChEBI" id="CHEBI:37563"/>
    </ligand>
</feature>
<protein>
    <recommendedName>
        <fullName evidence="10">CCA-adding enzyme</fullName>
        <ecNumber evidence="10">2.7.7.72</ecNumber>
    </recommendedName>
    <alternativeName>
        <fullName evidence="10">CCA tRNA nucleotidyltransferase</fullName>
    </alternativeName>
    <alternativeName>
        <fullName evidence="10">tRNA CCA-pyrophosphorylase</fullName>
    </alternativeName>
    <alternativeName>
        <fullName evidence="10">tRNA adenylyl-/cytidylyl- transferase</fullName>
    </alternativeName>
    <alternativeName>
        <fullName evidence="10">tRNA nucleotidyltransferase</fullName>
    </alternativeName>
    <alternativeName>
        <fullName evidence="10">tRNA-NT</fullName>
    </alternativeName>
</protein>
<dbReference type="Gene3D" id="3.30.70.590">
    <property type="entry name" value="Poly(A) polymerase predicted RNA binding domain"/>
    <property type="match status" value="1"/>
</dbReference>
<feature type="binding site" evidence="10">
    <location>
        <position position="138"/>
    </location>
    <ligand>
        <name>ATP</name>
        <dbReference type="ChEBI" id="CHEBI:30616"/>
    </ligand>
</feature>
<evidence type="ECO:0000256" key="4">
    <source>
        <dbReference type="ARBA" id="ARBA00022723"/>
    </source>
</evidence>
<dbReference type="InterPro" id="IPR002934">
    <property type="entry name" value="Polymerase_NTP_transf_dom"/>
</dbReference>
<feature type="binding site" evidence="10">
    <location>
        <position position="51"/>
    </location>
    <ligand>
        <name>CTP</name>
        <dbReference type="ChEBI" id="CHEBI:37563"/>
    </ligand>
</feature>
<evidence type="ECO:0000256" key="9">
    <source>
        <dbReference type="ARBA" id="ARBA00022884"/>
    </source>
</evidence>
<dbReference type="Pfam" id="PF21133">
    <property type="entry name" value="CAA_C"/>
    <property type="match status" value="1"/>
</dbReference>
<feature type="domain" description="tRNA nucleotidyltransferase substrate binding" evidence="12">
    <location>
        <begin position="152"/>
        <end position="269"/>
    </location>
</feature>
<comment type="catalytic activity">
    <reaction evidence="10">
        <text>a tRNA precursor + 2 CTP + ATP = a tRNA with a 3' CCA end + 3 diphosphate</text>
        <dbReference type="Rhea" id="RHEA:14433"/>
        <dbReference type="Rhea" id="RHEA-COMP:10465"/>
        <dbReference type="Rhea" id="RHEA-COMP:10468"/>
        <dbReference type="ChEBI" id="CHEBI:30616"/>
        <dbReference type="ChEBI" id="CHEBI:33019"/>
        <dbReference type="ChEBI" id="CHEBI:37563"/>
        <dbReference type="ChEBI" id="CHEBI:74896"/>
        <dbReference type="ChEBI" id="CHEBI:83071"/>
        <dbReference type="EC" id="2.7.7.72"/>
    </reaction>
</comment>
<name>A0A147JVQ9_HADYE</name>
<evidence type="ECO:0000256" key="5">
    <source>
        <dbReference type="ARBA" id="ARBA00022741"/>
    </source>
</evidence>
<dbReference type="GO" id="GO:0042245">
    <property type="term" value="P:RNA repair"/>
    <property type="evidence" value="ECO:0007669"/>
    <property type="project" value="UniProtKB-KW"/>
</dbReference>
<dbReference type="InterPro" id="IPR008229">
    <property type="entry name" value="CCA-adding_arc"/>
</dbReference>
<dbReference type="GO" id="GO:0004810">
    <property type="term" value="F:CCA tRNA nucleotidyltransferase activity"/>
    <property type="evidence" value="ECO:0007669"/>
    <property type="project" value="UniProtKB-UniRule"/>
</dbReference>